<feature type="region of interest" description="Disordered" evidence="2">
    <location>
        <begin position="1004"/>
        <end position="1038"/>
    </location>
</feature>
<dbReference type="Gene3D" id="2.30.30.190">
    <property type="entry name" value="CAP Gly-rich-like domain"/>
    <property type="match status" value="1"/>
</dbReference>
<dbReference type="Proteomes" id="UP000245119">
    <property type="component" value="Linkage Group LG6"/>
</dbReference>
<feature type="compositionally biased region" description="Basic and acidic residues" evidence="2">
    <location>
        <begin position="1100"/>
        <end position="1116"/>
    </location>
</feature>
<feature type="coiled-coil region" evidence="1">
    <location>
        <begin position="793"/>
        <end position="982"/>
    </location>
</feature>
<feature type="compositionally biased region" description="Low complexity" evidence="2">
    <location>
        <begin position="1355"/>
        <end position="1366"/>
    </location>
</feature>
<dbReference type="SMART" id="SM01052">
    <property type="entry name" value="CAP_GLY"/>
    <property type="match status" value="1"/>
</dbReference>
<keyword evidence="1" id="KW-0175">Coiled coil</keyword>
<evidence type="ECO:0000313" key="5">
    <source>
        <dbReference type="Proteomes" id="UP000245119"/>
    </source>
</evidence>
<dbReference type="InterPro" id="IPR036859">
    <property type="entry name" value="CAP-Gly_dom_sf"/>
</dbReference>
<feature type="region of interest" description="Disordered" evidence="2">
    <location>
        <begin position="445"/>
        <end position="485"/>
    </location>
</feature>
<accession>A0A2T7P389</accession>
<feature type="compositionally biased region" description="Polar residues" evidence="2">
    <location>
        <begin position="1384"/>
        <end position="1404"/>
    </location>
</feature>
<reference evidence="4 5" key="1">
    <citation type="submission" date="2018-04" db="EMBL/GenBank/DDBJ databases">
        <title>The genome of golden apple snail Pomacea canaliculata provides insight into stress tolerance and invasive adaptation.</title>
        <authorList>
            <person name="Liu C."/>
            <person name="Liu B."/>
            <person name="Ren Y."/>
            <person name="Zhang Y."/>
            <person name="Wang H."/>
            <person name="Li S."/>
            <person name="Jiang F."/>
            <person name="Yin L."/>
            <person name="Zhang G."/>
            <person name="Qian W."/>
            <person name="Fan W."/>
        </authorList>
    </citation>
    <scope>NUCLEOTIDE SEQUENCE [LARGE SCALE GENOMIC DNA]</scope>
    <source>
        <strain evidence="4">SZHN2017</strain>
        <tissue evidence="4">Muscle</tissue>
    </source>
</reference>
<feature type="region of interest" description="Disordered" evidence="2">
    <location>
        <begin position="556"/>
        <end position="787"/>
    </location>
</feature>
<feature type="compositionally biased region" description="Low complexity" evidence="2">
    <location>
        <begin position="453"/>
        <end position="463"/>
    </location>
</feature>
<comment type="caution">
    <text evidence="4">The sequence shown here is derived from an EMBL/GenBank/DDBJ whole genome shotgun (WGS) entry which is preliminary data.</text>
</comment>
<evidence type="ECO:0000256" key="1">
    <source>
        <dbReference type="SAM" id="Coils"/>
    </source>
</evidence>
<dbReference type="Pfam" id="PF01302">
    <property type="entry name" value="CAP_GLY"/>
    <property type="match status" value="1"/>
</dbReference>
<feature type="region of interest" description="Disordered" evidence="2">
    <location>
        <begin position="1271"/>
        <end position="1409"/>
    </location>
</feature>
<feature type="compositionally biased region" description="Basic and acidic residues" evidence="2">
    <location>
        <begin position="1370"/>
        <end position="1383"/>
    </location>
</feature>
<evidence type="ECO:0000256" key="2">
    <source>
        <dbReference type="SAM" id="MobiDB-lite"/>
    </source>
</evidence>
<feature type="region of interest" description="Disordered" evidence="2">
    <location>
        <begin position="1089"/>
        <end position="1196"/>
    </location>
</feature>
<feature type="region of interest" description="Disordered" evidence="2">
    <location>
        <begin position="1229"/>
        <end position="1256"/>
    </location>
</feature>
<feature type="compositionally biased region" description="Low complexity" evidence="2">
    <location>
        <begin position="515"/>
        <end position="529"/>
    </location>
</feature>
<proteinExistence type="predicted"/>
<name>A0A2T7P389_POMCA</name>
<feature type="compositionally biased region" description="Polar residues" evidence="2">
    <location>
        <begin position="731"/>
        <end position="747"/>
    </location>
</feature>
<dbReference type="OrthoDB" id="2130750at2759"/>
<gene>
    <name evidence="4" type="ORF">C0Q70_10467</name>
</gene>
<feature type="compositionally biased region" description="Polar residues" evidence="2">
    <location>
        <begin position="679"/>
        <end position="689"/>
    </location>
</feature>
<feature type="domain" description="CAP-Gly" evidence="3">
    <location>
        <begin position="1489"/>
        <end position="1525"/>
    </location>
</feature>
<feature type="compositionally biased region" description="Basic and acidic residues" evidence="2">
    <location>
        <begin position="167"/>
        <end position="179"/>
    </location>
</feature>
<feature type="compositionally biased region" description="Polar residues" evidence="2">
    <location>
        <begin position="572"/>
        <end position="581"/>
    </location>
</feature>
<evidence type="ECO:0000313" key="4">
    <source>
        <dbReference type="EMBL" id="PVD27892.1"/>
    </source>
</evidence>
<feature type="compositionally biased region" description="Low complexity" evidence="2">
    <location>
        <begin position="604"/>
        <end position="613"/>
    </location>
</feature>
<feature type="compositionally biased region" description="Basic and acidic residues" evidence="2">
    <location>
        <begin position="1303"/>
        <end position="1324"/>
    </location>
</feature>
<dbReference type="SUPFAM" id="SSF74924">
    <property type="entry name" value="Cap-Gly domain"/>
    <property type="match status" value="1"/>
</dbReference>
<organism evidence="4 5">
    <name type="scientific">Pomacea canaliculata</name>
    <name type="common">Golden apple snail</name>
    <dbReference type="NCBI Taxonomy" id="400727"/>
    <lineage>
        <taxon>Eukaryota</taxon>
        <taxon>Metazoa</taxon>
        <taxon>Spiralia</taxon>
        <taxon>Lophotrochozoa</taxon>
        <taxon>Mollusca</taxon>
        <taxon>Gastropoda</taxon>
        <taxon>Caenogastropoda</taxon>
        <taxon>Architaenioglossa</taxon>
        <taxon>Ampullarioidea</taxon>
        <taxon>Ampullariidae</taxon>
        <taxon>Pomacea</taxon>
    </lineage>
</organism>
<protein>
    <recommendedName>
        <fullName evidence="3">CAP-Gly domain-containing protein</fullName>
    </recommendedName>
</protein>
<feature type="region of interest" description="Disordered" evidence="2">
    <location>
        <begin position="40"/>
        <end position="60"/>
    </location>
</feature>
<dbReference type="InterPro" id="IPR000938">
    <property type="entry name" value="CAP-Gly_domain"/>
</dbReference>
<feature type="compositionally biased region" description="Polar residues" evidence="2">
    <location>
        <begin position="614"/>
        <end position="664"/>
    </location>
</feature>
<dbReference type="PROSITE" id="PS50245">
    <property type="entry name" value="CAP_GLY_2"/>
    <property type="match status" value="1"/>
</dbReference>
<feature type="compositionally biased region" description="Basic and acidic residues" evidence="2">
    <location>
        <begin position="1280"/>
        <end position="1293"/>
    </location>
</feature>
<keyword evidence="5" id="KW-1185">Reference proteome</keyword>
<dbReference type="PROSITE" id="PS00845">
    <property type="entry name" value="CAP_GLY_1"/>
    <property type="match status" value="1"/>
</dbReference>
<feature type="region of interest" description="Disordered" evidence="2">
    <location>
        <begin position="506"/>
        <end position="538"/>
    </location>
</feature>
<evidence type="ECO:0000259" key="3">
    <source>
        <dbReference type="PROSITE" id="PS50245"/>
    </source>
</evidence>
<feature type="region of interest" description="Disordered" evidence="2">
    <location>
        <begin position="147"/>
        <end position="198"/>
    </location>
</feature>
<feature type="compositionally biased region" description="Low complexity" evidence="2">
    <location>
        <begin position="665"/>
        <end position="678"/>
    </location>
</feature>
<feature type="compositionally biased region" description="Low complexity" evidence="2">
    <location>
        <begin position="753"/>
        <end position="773"/>
    </location>
</feature>
<sequence>MERWRDYWQEVLQEENRVTGVWGLLKGGLGASQQCLEPLHTQSRSAHHRRTNSANSRLTSIPYPSVCTRAEQLGDIHSNQQTETSVIGKPIHLHTMASRETVEGGGAKTNSVDTALNDTGAQSAASSEGDHPAADGRVGRQIALADKEQTTPAPSPPDVADAPATSEHADQTTDSHPADDTQAANEDMGTPKQQLPPTDHQEACCRYRWSKVVPTASARVIFFSSAKTKDPVFLIWSEEGSAYFSEEMRAPCGEFTGHVIVEGKTYPVEEYSIRSYTFEVDLFIKDDVIDDEVAASRSVVEEAKLQQLQQCKPPSVDIYHDITTSALIAHTAMEVTVDGDEAGIKHNTRYEDLIMQQKSALDTSLEKELAVLHKSDFSQNSTSTKRLTPVGDIDKELYHDEFSSTLDRSGSLFEREHSVHSSARHSPHKSYLTEFQQEYEADKLLTKSDRSSSRQSLLDPSVSGDFGMNHGSPAHGGESSGRSVPMRDLLGDEYVASLDLQKSPARVTNSLVHQSPLASRSSSQNSRTRTPVDSRVEDVLGVSTSSLLRQTPMHEAVGDVLDSKTIPASPVRPSTSSSARQTPERQPGYASQGRQPSERDQDLSSSILRSSYSPTRGMTQSSTGILQASQERLYTAQNPSPSGDRSRHISLSSSHPPSQCGSRTQSLNSLSSEQELSQFFNHSVSSEPRSTPDLFPVHTDDPMTLPPVMRGRDWPFSPSQSSPSGVDKRSFTPNTLPQPASHVTQQAPPFAGRTSRASVTSSRPSSRTVTPVPGLQENGGREVGGGVQDVGKVRDLEETVATLRKLLSNREQEAHELMAQIRDLREINNCLKQDLEHARNRRTPYGHEEQLERQLQQVRREKEVLAAEVVKLQERLEDRGVTSGGAVTSRSNRKIDDLEARVRELKEANQSTVEKLMNAELRIKELLKEKEIESLRSSSQHIHGLQNDRAGIHGDRQVLIEIQQLKEDIRTLRERNYYLQEENLKLKEKKEKSHKENLRVNFSTDTLLPPKGHLTSGHRSDEKSLTAPSNIPNGHLSDHRVTLTASSNIPKGHLPDHRVTISSRPFIPTAEKFASLHSQEDLKMRERKAGLDNYLPPSREPAKRQPDETYESDYKAVKSAPYTNSRDERKASSTDMHSRYREFSDRTDLQRPDSSKYDMVHTDRSRPDGEVSERKMSSKSDKYWQPGEQLRFSNPERDHKDNKVWMSAERLRILEEAELDRQKRVLAAGSRGQAPLSSEDPINTQDNHKWKKGEITLSDDSDSTAVLMSYDGTANPLSGQREKVRSSYREHSNSQEMYSDQAYSRDKDSYKDYRDVPRSYKEVNGDDSDTPTEILLNAEPGMTSSQRLHRHRKSSVGSEGSFSSLSDPEDMLRRRSRSVDTKGKLSNSNYGRTTALRPTSSTDNLGPGKSVPVSAGFRSVVPQPLATQHNRGVLLQQQSTVPQAALASSFTQGLRPFAPSSPADIRPDDVVKFSRQGGKLSQGIVKFVGKLPGRSDVYLGVELYKEEGKHDGTFEGVRYFKCSRPLIIKAILTLATWRLSFDGEDDEGRSTGDDRR</sequence>
<feature type="compositionally biased region" description="Basic and acidic residues" evidence="2">
    <location>
        <begin position="1125"/>
        <end position="1182"/>
    </location>
</feature>
<dbReference type="EMBL" id="PZQS01000006">
    <property type="protein sequence ID" value="PVD27892.1"/>
    <property type="molecule type" value="Genomic_DNA"/>
</dbReference>
<dbReference type="STRING" id="400727.A0A2T7P389"/>